<name>A0D7Y0_PARTE</name>
<dbReference type="AlphaFoldDB" id="A0D7Y0"/>
<dbReference type="EMBL" id="CT868319">
    <property type="protein sequence ID" value="CAK79147.1"/>
    <property type="molecule type" value="Genomic_DNA"/>
</dbReference>
<dbReference type="RefSeq" id="XP_001446544.1">
    <property type="nucleotide sequence ID" value="XM_001446507.1"/>
</dbReference>
<sequence length="120" mass="14713">MRFKVYLCEITKRHDVFRTFNGKSKIEFLNKNIGRKFRQFNMHEFDQIEKSVEQQRTKGVMILQEILKKHECYFQNLKGNIQSIFMQMFFLNCVDSFYKEFQASSSLEYYKFNSIQQFQK</sequence>
<dbReference type="GeneID" id="5032329"/>
<evidence type="ECO:0000313" key="2">
    <source>
        <dbReference type="Proteomes" id="UP000000600"/>
    </source>
</evidence>
<dbReference type="HOGENOM" id="CLU_2054246_0_0_1"/>
<gene>
    <name evidence="1" type="ORF">GSPATT00014114001</name>
</gene>
<keyword evidence="2" id="KW-1185">Reference proteome</keyword>
<dbReference type="Proteomes" id="UP000000600">
    <property type="component" value="Unassembled WGS sequence"/>
</dbReference>
<reference evidence="1 2" key="1">
    <citation type="journal article" date="2006" name="Nature">
        <title>Global trends of whole-genome duplications revealed by the ciliate Paramecium tetraurelia.</title>
        <authorList>
            <consortium name="Genoscope"/>
            <person name="Aury J.-M."/>
            <person name="Jaillon O."/>
            <person name="Duret L."/>
            <person name="Noel B."/>
            <person name="Jubin C."/>
            <person name="Porcel B.M."/>
            <person name="Segurens B."/>
            <person name="Daubin V."/>
            <person name="Anthouard V."/>
            <person name="Aiach N."/>
            <person name="Arnaiz O."/>
            <person name="Billaut A."/>
            <person name="Beisson J."/>
            <person name="Blanc I."/>
            <person name="Bouhouche K."/>
            <person name="Camara F."/>
            <person name="Duharcourt S."/>
            <person name="Guigo R."/>
            <person name="Gogendeau D."/>
            <person name="Katinka M."/>
            <person name="Keller A.-M."/>
            <person name="Kissmehl R."/>
            <person name="Klotz C."/>
            <person name="Koll F."/>
            <person name="Le Moue A."/>
            <person name="Lepere C."/>
            <person name="Malinsky S."/>
            <person name="Nowacki M."/>
            <person name="Nowak J.K."/>
            <person name="Plattner H."/>
            <person name="Poulain J."/>
            <person name="Ruiz F."/>
            <person name="Serrano V."/>
            <person name="Zagulski M."/>
            <person name="Dessen P."/>
            <person name="Betermier M."/>
            <person name="Weissenbach J."/>
            <person name="Scarpelli C."/>
            <person name="Schachter V."/>
            <person name="Sperling L."/>
            <person name="Meyer E."/>
            <person name="Cohen J."/>
            <person name="Wincker P."/>
        </authorList>
    </citation>
    <scope>NUCLEOTIDE SEQUENCE [LARGE SCALE GENOMIC DNA]</scope>
    <source>
        <strain evidence="1 2">Stock d4-2</strain>
    </source>
</reference>
<evidence type="ECO:0000313" key="1">
    <source>
        <dbReference type="EMBL" id="CAK79147.1"/>
    </source>
</evidence>
<dbReference type="KEGG" id="ptm:GSPATT00014114001"/>
<protein>
    <submittedName>
        <fullName evidence="1">Uncharacterized protein</fullName>
    </submittedName>
</protein>
<accession>A0D7Y0</accession>
<proteinExistence type="predicted"/>
<dbReference type="InParanoid" id="A0D7Y0"/>
<organism evidence="1 2">
    <name type="scientific">Paramecium tetraurelia</name>
    <dbReference type="NCBI Taxonomy" id="5888"/>
    <lineage>
        <taxon>Eukaryota</taxon>
        <taxon>Sar</taxon>
        <taxon>Alveolata</taxon>
        <taxon>Ciliophora</taxon>
        <taxon>Intramacronucleata</taxon>
        <taxon>Oligohymenophorea</taxon>
        <taxon>Peniculida</taxon>
        <taxon>Parameciidae</taxon>
        <taxon>Paramecium</taxon>
    </lineage>
</organism>